<dbReference type="OrthoDB" id="2376882at2"/>
<proteinExistence type="predicted"/>
<dbReference type="PATRIC" id="fig|471514.4.peg.3454"/>
<dbReference type="RefSeq" id="WP_054969759.1">
    <property type="nucleotide sequence ID" value="NZ_LJCO01000056.1"/>
</dbReference>
<accession>A0A0N8PP28</accession>
<protein>
    <recommendedName>
        <fullName evidence="3">YolD-like family protein</fullName>
    </recommendedName>
</protein>
<evidence type="ECO:0000313" key="1">
    <source>
        <dbReference type="EMBL" id="KPV43165.1"/>
    </source>
</evidence>
<dbReference type="Pfam" id="PF08863">
    <property type="entry name" value="YolD"/>
    <property type="match status" value="1"/>
</dbReference>
<dbReference type="InterPro" id="IPR014962">
    <property type="entry name" value="YolD"/>
</dbReference>
<keyword evidence="2" id="KW-1185">Reference proteome</keyword>
<evidence type="ECO:0000313" key="2">
    <source>
        <dbReference type="Proteomes" id="UP000050482"/>
    </source>
</evidence>
<dbReference type="EMBL" id="LJCO01000056">
    <property type="protein sequence ID" value="KPV43165.1"/>
    <property type="molecule type" value="Genomic_DNA"/>
</dbReference>
<evidence type="ECO:0008006" key="3">
    <source>
        <dbReference type="Google" id="ProtNLM"/>
    </source>
</evidence>
<sequence length="105" mass="11885">MNINEGNIFEAMRLVLPEHRGVMSDWNRQRSASKPTALTEDEMEQIQYVLSEAVENRAKVRVTLFGDYGDMVLEGVPVYDGRLRIVTDGGIQSVDVDRLIKAEMV</sequence>
<dbReference type="Proteomes" id="UP000050482">
    <property type="component" value="Unassembled WGS sequence"/>
</dbReference>
<dbReference type="AlphaFoldDB" id="A0A0N8PP28"/>
<gene>
    <name evidence="1" type="ORF">AN477_13835</name>
</gene>
<organism evidence="1 2">
    <name type="scientific">Alicyclobacillus ferrooxydans</name>
    <dbReference type="NCBI Taxonomy" id="471514"/>
    <lineage>
        <taxon>Bacteria</taxon>
        <taxon>Bacillati</taxon>
        <taxon>Bacillota</taxon>
        <taxon>Bacilli</taxon>
        <taxon>Bacillales</taxon>
        <taxon>Alicyclobacillaceae</taxon>
        <taxon>Alicyclobacillus</taxon>
    </lineage>
</organism>
<comment type="caution">
    <text evidence="1">The sequence shown here is derived from an EMBL/GenBank/DDBJ whole genome shotgun (WGS) entry which is preliminary data.</text>
</comment>
<dbReference type="STRING" id="471514.AN477_13835"/>
<reference evidence="1 2" key="1">
    <citation type="submission" date="2015-09" db="EMBL/GenBank/DDBJ databases">
        <title>Draft genome sequence of Alicyclobacillus ferrooxydans DSM 22381.</title>
        <authorList>
            <person name="Hemp J."/>
        </authorList>
    </citation>
    <scope>NUCLEOTIDE SEQUENCE [LARGE SCALE GENOMIC DNA]</scope>
    <source>
        <strain evidence="1 2">TC-34</strain>
    </source>
</reference>
<name>A0A0N8PP28_9BACL</name>